<sequence length="131" mass="13653">MKLFTLYAPILTTKCAARSPQATAVPPPALSGPLFTFSRAERSISEGEGGQSPLPARRGSLPGADPPRAGARAGVRSSRCSALLRTGRSRPHGAPPSLACASETPPPAARSRLGAPVRREDRTLCVTTVRL</sequence>
<feature type="compositionally biased region" description="Low complexity" evidence="1">
    <location>
        <begin position="62"/>
        <end position="82"/>
    </location>
</feature>
<organism evidence="2 3">
    <name type="scientific">Phyllostomus discolor</name>
    <name type="common">pale spear-nosed bat</name>
    <dbReference type="NCBI Taxonomy" id="89673"/>
    <lineage>
        <taxon>Eukaryota</taxon>
        <taxon>Metazoa</taxon>
        <taxon>Chordata</taxon>
        <taxon>Craniata</taxon>
        <taxon>Vertebrata</taxon>
        <taxon>Euteleostomi</taxon>
        <taxon>Mammalia</taxon>
        <taxon>Eutheria</taxon>
        <taxon>Laurasiatheria</taxon>
        <taxon>Chiroptera</taxon>
        <taxon>Yangochiroptera</taxon>
        <taxon>Phyllostomidae</taxon>
        <taxon>Phyllostominae</taxon>
        <taxon>Phyllostomus</taxon>
    </lineage>
</organism>
<feature type="region of interest" description="Disordered" evidence="1">
    <location>
        <begin position="19"/>
        <end position="116"/>
    </location>
</feature>
<evidence type="ECO:0000256" key="1">
    <source>
        <dbReference type="SAM" id="MobiDB-lite"/>
    </source>
</evidence>
<evidence type="ECO:0000313" key="3">
    <source>
        <dbReference type="Proteomes" id="UP000664940"/>
    </source>
</evidence>
<proteinExistence type="predicted"/>
<gene>
    <name evidence="2" type="ORF">HJG60_009978</name>
</gene>
<protein>
    <submittedName>
        <fullName evidence="2">Uncharacterized protein</fullName>
    </submittedName>
</protein>
<evidence type="ECO:0000313" key="2">
    <source>
        <dbReference type="EMBL" id="KAF6125565.1"/>
    </source>
</evidence>
<dbReference type="AlphaFoldDB" id="A0A834B7B4"/>
<comment type="caution">
    <text evidence="2">The sequence shown here is derived from an EMBL/GenBank/DDBJ whole genome shotgun (WGS) entry which is preliminary data.</text>
</comment>
<dbReference type="Proteomes" id="UP000664940">
    <property type="component" value="Unassembled WGS sequence"/>
</dbReference>
<dbReference type="EMBL" id="JABVXQ010000002">
    <property type="protein sequence ID" value="KAF6125565.1"/>
    <property type="molecule type" value="Genomic_DNA"/>
</dbReference>
<reference evidence="2 3" key="1">
    <citation type="journal article" date="2020" name="Nature">
        <title>Six reference-quality genomes reveal evolution of bat adaptations.</title>
        <authorList>
            <person name="Jebb D."/>
            <person name="Huang Z."/>
            <person name="Pippel M."/>
            <person name="Hughes G.M."/>
            <person name="Lavrichenko K."/>
            <person name="Devanna P."/>
            <person name="Winkler S."/>
            <person name="Jermiin L.S."/>
            <person name="Skirmuntt E.C."/>
            <person name="Katzourakis A."/>
            <person name="Burkitt-Gray L."/>
            <person name="Ray D.A."/>
            <person name="Sullivan K.A.M."/>
            <person name="Roscito J.G."/>
            <person name="Kirilenko B.M."/>
            <person name="Davalos L.M."/>
            <person name="Corthals A.P."/>
            <person name="Power M.L."/>
            <person name="Jones G."/>
            <person name="Ransome R.D."/>
            <person name="Dechmann D.K.N."/>
            <person name="Locatelli A.G."/>
            <person name="Puechmaille S.J."/>
            <person name="Fedrigo O."/>
            <person name="Jarvis E.D."/>
            <person name="Hiller M."/>
            <person name="Vernes S.C."/>
            <person name="Myers E.W."/>
            <person name="Teeling E.C."/>
        </authorList>
    </citation>
    <scope>NUCLEOTIDE SEQUENCE [LARGE SCALE GENOMIC DNA]</scope>
    <source>
        <strain evidence="2">Bat1K_MPI-CBG_1</strain>
    </source>
</reference>
<name>A0A834B7B4_9CHIR</name>
<accession>A0A834B7B4</accession>